<dbReference type="InterPro" id="IPR004013">
    <property type="entry name" value="PHP_dom"/>
</dbReference>
<dbReference type="Pfam" id="PF02811">
    <property type="entry name" value="PHP"/>
    <property type="match status" value="1"/>
</dbReference>
<evidence type="ECO:0000259" key="1">
    <source>
        <dbReference type="SMART" id="SM00481"/>
    </source>
</evidence>
<dbReference type="SMART" id="SM00481">
    <property type="entry name" value="POLIIIAc"/>
    <property type="match status" value="1"/>
</dbReference>
<dbReference type="InterPro" id="IPR016195">
    <property type="entry name" value="Pol/histidinol_Pase-like"/>
</dbReference>
<accession>A0A5M4AWH1</accession>
<gene>
    <name evidence="2" type="ORF">PbJCM13498_08610</name>
</gene>
<dbReference type="SUPFAM" id="SSF89550">
    <property type="entry name" value="PHP domain-like"/>
    <property type="match status" value="1"/>
</dbReference>
<dbReference type="OrthoDB" id="9791620at2"/>
<organism evidence="2 3">
    <name type="scientific">Prolixibacter bellariivorans</name>
    <dbReference type="NCBI Taxonomy" id="314319"/>
    <lineage>
        <taxon>Bacteria</taxon>
        <taxon>Pseudomonadati</taxon>
        <taxon>Bacteroidota</taxon>
        <taxon>Bacteroidia</taxon>
        <taxon>Marinilabiliales</taxon>
        <taxon>Prolixibacteraceae</taxon>
        <taxon>Prolixibacter</taxon>
    </lineage>
</organism>
<comment type="caution">
    <text evidence="2">The sequence shown here is derived from an EMBL/GenBank/DDBJ whole genome shotgun (WGS) entry which is preliminary data.</text>
</comment>
<proteinExistence type="predicted"/>
<dbReference type="Pfam" id="PF13263">
    <property type="entry name" value="PHP_C"/>
    <property type="match status" value="1"/>
</dbReference>
<dbReference type="Proteomes" id="UP000391834">
    <property type="component" value="Unassembled WGS sequence"/>
</dbReference>
<feature type="domain" description="Polymerase/histidinol phosphatase N-terminal" evidence="1">
    <location>
        <begin position="6"/>
        <end position="74"/>
    </location>
</feature>
<dbReference type="CDD" id="cd07432">
    <property type="entry name" value="PHP_HisPPase"/>
    <property type="match status" value="1"/>
</dbReference>
<keyword evidence="3" id="KW-1185">Reference proteome</keyword>
<sequence>MKSYRADLHIHSLLSPCGSLDMSPARIIHEAKERKIDIIAVADHNSTRQAGLIKKLGQEAGITVLTGAEVNTREEVHCLCLFGNDEATNAFQKFLDDRLPDEENDVVIFGDQVVVDEKEQIVYTEDRLLISALRSGISEIEEVVHKLNGLFIPAHIDRPYSGILDRLGFIPENLNYDALEISYRTSESEICRNHPELCGTYFLRSSDAHYPKDIGRATTTFELEENSFEAIQSYLKSNQNQQK</sequence>
<name>A0A5M4AWH1_9BACT</name>
<dbReference type="GO" id="GO:0003824">
    <property type="term" value="F:catalytic activity"/>
    <property type="evidence" value="ECO:0007669"/>
    <property type="project" value="InterPro"/>
</dbReference>
<dbReference type="InterPro" id="IPR003141">
    <property type="entry name" value="Pol/His_phosphatase_N"/>
</dbReference>
<dbReference type="PANTHER" id="PTHR40084:SF1">
    <property type="entry name" value="PHOSPHOTRANSFERASE"/>
    <property type="match status" value="1"/>
</dbReference>
<dbReference type="PANTHER" id="PTHR40084">
    <property type="entry name" value="PHOSPHOHYDROLASE, PHP FAMILY"/>
    <property type="match status" value="1"/>
</dbReference>
<protein>
    <submittedName>
        <fullName evidence="2">Histidinol-phosphatase</fullName>
    </submittedName>
</protein>
<dbReference type="AlphaFoldDB" id="A0A5M4AWH1"/>
<dbReference type="EMBL" id="BLAX01000001">
    <property type="protein sequence ID" value="GET31998.1"/>
    <property type="molecule type" value="Genomic_DNA"/>
</dbReference>
<evidence type="ECO:0000313" key="3">
    <source>
        <dbReference type="Proteomes" id="UP000391834"/>
    </source>
</evidence>
<dbReference type="RefSeq" id="WP_025863488.1">
    <property type="nucleotide sequence ID" value="NZ_BLAX01000001.1"/>
</dbReference>
<evidence type="ECO:0000313" key="2">
    <source>
        <dbReference type="EMBL" id="GET31998.1"/>
    </source>
</evidence>
<reference evidence="2 3" key="1">
    <citation type="submission" date="2019-10" db="EMBL/GenBank/DDBJ databases">
        <title>Prolixibacter strains distinguished by the presence of nitrate reductase genes were adept at nitrate-dependent anaerobic corrosion of metallic iron and carbon steel.</title>
        <authorList>
            <person name="Iino T."/>
            <person name="Shono N."/>
            <person name="Ito K."/>
            <person name="Nakamura R."/>
            <person name="Sueoka K."/>
            <person name="Harayama S."/>
            <person name="Ohkuma M."/>
        </authorList>
    </citation>
    <scope>NUCLEOTIDE SEQUENCE [LARGE SCALE GENOMIC DNA]</scope>
    <source>
        <strain evidence="2 3">JCM 13498</strain>
    </source>
</reference>
<dbReference type="Gene3D" id="3.20.20.140">
    <property type="entry name" value="Metal-dependent hydrolases"/>
    <property type="match status" value="1"/>
</dbReference>